<feature type="transmembrane region" description="Helical" evidence="2">
    <location>
        <begin position="806"/>
        <end position="828"/>
    </location>
</feature>
<evidence type="ECO:0000256" key="1">
    <source>
        <dbReference type="SAM" id="MobiDB-lite"/>
    </source>
</evidence>
<keyword evidence="2" id="KW-0472">Membrane</keyword>
<feature type="transmembrane region" description="Helical" evidence="2">
    <location>
        <begin position="277"/>
        <end position="300"/>
    </location>
</feature>
<sequence>MTSSISTTMGNHITYPLNMGAFWDSICRFIFAFHHSESQLRRFRLSLFILTHCIISLELLTLIFHISWASRLNADNLIIFSAIGFTAAFTLLWMPLEITAISRFHFLHKWRQTIIVFVIFLGTSVLYLPLVLLFSYVGFCSLVDDTQCSANLSPITGILSIILTAILVAGTAFMRLATFGAPFLRGCTWAFEFPSAKKVVLTTIIDAVLCVIVAIMTLLDEGYEKIITLAILVGVSGTTGLVYVWAPGKMHPVMWILQVTQYVGVAIGSSFRMTSAWILVPTIPISLILSVLLVLARTILYHLKYMKLMELVSVPQSRHPGGILKTTNRTAIQLPKNYQFTSLYHHLYLSRWNKDRTRTDDCRKAVAVLEQAATVDNGTMQGRLALITFLAAVAGDVDLALIEASRTTEMLGKDLITMDPNVMVMLVGFRIGMELDIEETRGPDQDTLTMIRTAERRAQVNIDDAQRAISAFWQTLTADAPDVNDLLDLSKRIYRNARTADQILSEILLKYPDRVPLIRLYARLCSDVLMEPEDANILTGHAEAILELESQPDQTLPPAYTTGKDRRLSRASTGSTGSLPWRGSTIVKTMLRRKRESALLSRSIRTLRTSIKCTLVLLGVMTIIPALFIQAILLRESALYNISRHTSQIAFTASELFKLSQLLLLAESDPALVLSPAGHFIAVTEIYSALEQQYELMQHAVGRLEEALVSPILAQSGLFDEFYGNSVSLVYYNAVDDDATIYRPASFIALARAYLSHAGKITRQQGEDDDFKFLIDNLSFSAAGRIETILKDIKGQTHLLWGSTSVFLASACFVVVGVMVTICLFVLWPAFTHIDRTHLECLNIYLHLPPKLTRKMERLSTRSTPRVISKSRSIRFADDQRPVTNNSAKTTEAAVRFHPGALSAADMTAASMEQTNSSEMADDSMSVERRIETRLESVRRWRRYLALSNLVTIALFVSCVGGIILLSVVQGYAAATNNDIVSAYDSLSVLERTVGYVHSVTHSMHRRAISFITDPAIESVNEFSDLYLELYTNVSIGINEELSSVISETLDAMTYLRRIERYDRIAQRLVLSTDVGIDSSLVCSITAAPYNYTAQADSELETVKYASSRTSGFYSTPEVDATKPDDQLLNISLALLADPAVRSSMAEFDSHIASAVDAASSTVFAEVDELATNRDASMILLWVAVCTVAAAHLLLACSVLLGSYKVTVIQERRHHILTFQTQLVQFIHSDELSGLDSASRSMGTTNGSKYGGDESTVHEPSLAATPSGSESDSNTVPPVLWRAVRPPEGIVQLAQEGMKGGRLVHARWKRYWHRVGFLFYGNSKRRGLLLLVFFLAIGVSLACIAICTVVAAQTQSSDVDELAATRHRLMTVRARLLQDTFDIFDSAHYFVETGSPADGFAYSSAVAVDPLAALEMYGETLMAQYPDRDRDKMIETFMTAETYLAHMVNSTRIATRMAMWVYGIPAGTLPEISSFDWDVATEPDAILHKALYPNLRYEYTNTTHDGSLEAGVQLATARSIIANEMFREHEITFIDLIDLLFEDIDATLESIGDELDSEQHQKMAISGLTATLFIPTWIVIFSTIRRIVRPRDIRQNRIIIQKVRHSTSAESMRLAFKHVLQLVVGWVVVVLFAFFVSLLNKNSYDLFSDAAMTLSNHRYIMGQAYAVVNNPARAKESFTMIKQSVTVVDEFVSDFATSLSVPFYVYSNILSRTDLIDKIDTFESLDSHAVFTKVLQLMMRPSKETSCTNLGDDSLALFSSLKELDWAVDTSFLREHDAFLDSITFRTRFIRAVQLVVTVLLLFWVALSYRTIFGPILIALALQESMTKSLLKMIPRRHINKHSLISRYLSQNDGTLSLT</sequence>
<feature type="transmembrane region" description="Helical" evidence="2">
    <location>
        <begin position="1619"/>
        <end position="1639"/>
    </location>
</feature>
<dbReference type="Proteomes" id="UP000717585">
    <property type="component" value="Unassembled WGS sequence"/>
</dbReference>
<dbReference type="EMBL" id="JAHDYR010000038">
    <property type="protein sequence ID" value="KAG9392331.1"/>
    <property type="molecule type" value="Genomic_DNA"/>
</dbReference>
<feature type="transmembrane region" description="Helical" evidence="2">
    <location>
        <begin position="157"/>
        <end position="178"/>
    </location>
</feature>
<keyword evidence="5" id="KW-1185">Reference proteome</keyword>
<feature type="compositionally biased region" description="Polar residues" evidence="1">
    <location>
        <begin position="1236"/>
        <end position="1248"/>
    </location>
</feature>
<feature type="compositionally biased region" description="Polar residues" evidence="1">
    <location>
        <begin position="1264"/>
        <end position="1276"/>
    </location>
</feature>
<feature type="transmembrane region" description="Helical" evidence="2">
    <location>
        <begin position="45"/>
        <end position="66"/>
    </location>
</feature>
<keyword evidence="2" id="KW-0812">Transmembrane</keyword>
<proteinExistence type="predicted"/>
<feature type="transmembrane region" description="Helical" evidence="2">
    <location>
        <begin position="944"/>
        <end position="969"/>
    </location>
</feature>
<feature type="transmembrane region" description="Helical" evidence="2">
    <location>
        <begin position="615"/>
        <end position="634"/>
    </location>
</feature>
<accession>A0A8J6BWD2</accession>
<comment type="caution">
    <text evidence="4">The sequence shown here is derived from an EMBL/GenBank/DDBJ whole genome shotgun (WGS) entry which is preliminary data.</text>
</comment>
<feature type="transmembrane region" description="Helical" evidence="2">
    <location>
        <begin position="199"/>
        <end position="219"/>
    </location>
</feature>
<name>A0A8J6BWD2_9EUKA</name>
<evidence type="ECO:0000313" key="4">
    <source>
        <dbReference type="EMBL" id="KAG9392331.1"/>
    </source>
</evidence>
<feature type="domain" description="TmcB/TmcC TPR repeats" evidence="3">
    <location>
        <begin position="438"/>
        <end position="550"/>
    </location>
</feature>
<evidence type="ECO:0000313" key="5">
    <source>
        <dbReference type="Proteomes" id="UP000717585"/>
    </source>
</evidence>
<evidence type="ECO:0000259" key="3">
    <source>
        <dbReference type="Pfam" id="PF25474"/>
    </source>
</evidence>
<evidence type="ECO:0000256" key="2">
    <source>
        <dbReference type="SAM" id="Phobius"/>
    </source>
</evidence>
<feature type="transmembrane region" description="Helical" evidence="2">
    <location>
        <begin position="1795"/>
        <end position="1822"/>
    </location>
</feature>
<feature type="transmembrane region" description="Helical" evidence="2">
    <location>
        <begin position="78"/>
        <end position="101"/>
    </location>
</feature>
<reference evidence="4" key="1">
    <citation type="submission" date="2021-05" db="EMBL/GenBank/DDBJ databases">
        <title>A free-living protist that lacks canonical eukaryotic 1 DNA replication and segregation systems.</title>
        <authorList>
            <person name="Salas-Leiva D.E."/>
            <person name="Tromer E.C."/>
            <person name="Curtis B.A."/>
            <person name="Jerlstrom-Hultqvist J."/>
            <person name="Kolisko M."/>
            <person name="Yi Z."/>
            <person name="Salas-Leiva J.S."/>
            <person name="Gallot-Lavallee L."/>
            <person name="Kops G.J.P.L."/>
            <person name="Archibald J.M."/>
            <person name="Simpson A.G.B."/>
            <person name="Roger A.J."/>
        </authorList>
    </citation>
    <scope>NUCLEOTIDE SEQUENCE</scope>
    <source>
        <strain evidence="4">BICM</strain>
    </source>
</reference>
<feature type="transmembrane region" description="Helical" evidence="2">
    <location>
        <begin position="1328"/>
        <end position="1352"/>
    </location>
</feature>
<feature type="transmembrane region" description="Helical" evidence="2">
    <location>
        <begin position="1179"/>
        <end position="1204"/>
    </location>
</feature>
<protein>
    <recommendedName>
        <fullName evidence="3">TmcB/TmcC TPR repeats domain-containing protein</fullName>
    </recommendedName>
</protein>
<gene>
    <name evidence="4" type="ORF">J8273_5321</name>
</gene>
<dbReference type="InterPro" id="IPR057352">
    <property type="entry name" value="TPR_TmcB/C"/>
</dbReference>
<feature type="transmembrane region" description="Helical" evidence="2">
    <location>
        <begin position="113"/>
        <end position="137"/>
    </location>
</feature>
<keyword evidence="2" id="KW-1133">Transmembrane helix</keyword>
<feature type="region of interest" description="Disordered" evidence="1">
    <location>
        <begin position="556"/>
        <end position="577"/>
    </location>
</feature>
<organism evidence="4 5">
    <name type="scientific">Carpediemonas membranifera</name>
    <dbReference type="NCBI Taxonomy" id="201153"/>
    <lineage>
        <taxon>Eukaryota</taxon>
        <taxon>Metamonada</taxon>
        <taxon>Carpediemonas-like organisms</taxon>
        <taxon>Carpediemonas</taxon>
    </lineage>
</organism>
<feature type="region of interest" description="Disordered" evidence="1">
    <location>
        <begin position="1235"/>
        <end position="1277"/>
    </location>
</feature>
<dbReference type="Pfam" id="PF25474">
    <property type="entry name" value="TPR_TmcB"/>
    <property type="match status" value="1"/>
</dbReference>
<feature type="transmembrane region" description="Helical" evidence="2">
    <location>
        <begin position="225"/>
        <end position="246"/>
    </location>
</feature>